<dbReference type="InterPro" id="IPR013955">
    <property type="entry name" value="Rep_factor-A_C"/>
</dbReference>
<comment type="caution">
    <text evidence="7">The sequence shown here is derived from an EMBL/GenBank/DDBJ whole genome shotgun (WGS) entry which is preliminary data.</text>
</comment>
<dbReference type="SUPFAM" id="SSF50249">
    <property type="entry name" value="Nucleic acid-binding proteins"/>
    <property type="match status" value="1"/>
</dbReference>
<evidence type="ECO:0000256" key="4">
    <source>
        <dbReference type="ARBA" id="ARBA00022833"/>
    </source>
</evidence>
<evidence type="ECO:0000256" key="3">
    <source>
        <dbReference type="ARBA" id="ARBA00022771"/>
    </source>
</evidence>
<keyword evidence="3" id="KW-0863">Zinc-finger</keyword>
<accession>A0A699HVM5</accession>
<dbReference type="PANTHER" id="PTHR47165">
    <property type="entry name" value="OS03G0429900 PROTEIN"/>
    <property type="match status" value="1"/>
</dbReference>
<proteinExistence type="inferred from homology"/>
<dbReference type="EMBL" id="BKCJ010211344">
    <property type="protein sequence ID" value="GEY80497.1"/>
    <property type="molecule type" value="Genomic_DNA"/>
</dbReference>
<evidence type="ECO:0000313" key="7">
    <source>
        <dbReference type="EMBL" id="GEY80497.1"/>
    </source>
</evidence>
<sequence length="294" mass="33468">MVLLEPLSLYSVECGMYMPQRAAISAPTLLYVILSLTRMSFRVLKNATFMLELDGSTIIRKVFVKLDGFIRFPFEMVDYEHLETTDKKYLIGMMQLGMSLMLNGPYSRRQVPRRLTSTQLTPGRLYMSSTSSTLILDDEDIPEIKQLNSDTSGAEFSKELLPVGCSDAKAGTLENLLLWSRNHRHDAATFHCTVRIDNVRTKNGWNFPSCEGEKCRKSVTRSNGCFVCESCNKNVDYPVLRYRLELEVSDDTAEVVVVMFNETASSLVKCTADSIVEYEEHVLSYVRNFFSKYV</sequence>
<keyword evidence="4" id="KW-0862">Zinc</keyword>
<keyword evidence="5" id="KW-0238">DNA-binding</keyword>
<dbReference type="AlphaFoldDB" id="A0A699HVM5"/>
<reference evidence="7" key="1">
    <citation type="journal article" date="2019" name="Sci. Rep.">
        <title>Draft genome of Tanacetum cinerariifolium, the natural source of mosquito coil.</title>
        <authorList>
            <person name="Yamashiro T."/>
            <person name="Shiraishi A."/>
            <person name="Satake H."/>
            <person name="Nakayama K."/>
        </authorList>
    </citation>
    <scope>NUCLEOTIDE SEQUENCE</scope>
</reference>
<evidence type="ECO:0000256" key="2">
    <source>
        <dbReference type="ARBA" id="ARBA00022723"/>
    </source>
</evidence>
<dbReference type="GO" id="GO:0008270">
    <property type="term" value="F:zinc ion binding"/>
    <property type="evidence" value="ECO:0007669"/>
    <property type="project" value="UniProtKB-KW"/>
</dbReference>
<organism evidence="7">
    <name type="scientific">Tanacetum cinerariifolium</name>
    <name type="common">Dalmatian daisy</name>
    <name type="synonym">Chrysanthemum cinerariifolium</name>
    <dbReference type="NCBI Taxonomy" id="118510"/>
    <lineage>
        <taxon>Eukaryota</taxon>
        <taxon>Viridiplantae</taxon>
        <taxon>Streptophyta</taxon>
        <taxon>Embryophyta</taxon>
        <taxon>Tracheophyta</taxon>
        <taxon>Spermatophyta</taxon>
        <taxon>Magnoliopsida</taxon>
        <taxon>eudicotyledons</taxon>
        <taxon>Gunneridae</taxon>
        <taxon>Pentapetalae</taxon>
        <taxon>asterids</taxon>
        <taxon>campanulids</taxon>
        <taxon>Asterales</taxon>
        <taxon>Asteraceae</taxon>
        <taxon>Asteroideae</taxon>
        <taxon>Anthemideae</taxon>
        <taxon>Anthemidinae</taxon>
        <taxon>Tanacetum</taxon>
    </lineage>
</organism>
<protein>
    <submittedName>
        <fullName evidence="7">Nucleic acid-binding, OB-fold protein</fullName>
    </submittedName>
</protein>
<feature type="domain" description="Replication factor A C-terminal" evidence="6">
    <location>
        <begin position="192"/>
        <end position="282"/>
    </location>
</feature>
<evidence type="ECO:0000256" key="5">
    <source>
        <dbReference type="ARBA" id="ARBA00023125"/>
    </source>
</evidence>
<dbReference type="PANTHER" id="PTHR47165:SF4">
    <property type="entry name" value="OS03G0429900 PROTEIN"/>
    <property type="match status" value="1"/>
</dbReference>
<gene>
    <name evidence="7" type="ORF">Tci_452471</name>
</gene>
<comment type="similarity">
    <text evidence="1">Belongs to the replication factor A protein 1 family.</text>
</comment>
<dbReference type="GO" id="GO:0003677">
    <property type="term" value="F:DNA binding"/>
    <property type="evidence" value="ECO:0007669"/>
    <property type="project" value="UniProtKB-KW"/>
</dbReference>
<dbReference type="InterPro" id="IPR012340">
    <property type="entry name" value="NA-bd_OB-fold"/>
</dbReference>
<dbReference type="Pfam" id="PF08646">
    <property type="entry name" value="Rep_fac-A_C"/>
    <property type="match status" value="1"/>
</dbReference>
<dbReference type="InterPro" id="IPR047192">
    <property type="entry name" value="Euk_RPA1_DBD_C"/>
</dbReference>
<evidence type="ECO:0000259" key="6">
    <source>
        <dbReference type="Pfam" id="PF08646"/>
    </source>
</evidence>
<dbReference type="CDD" id="cd04476">
    <property type="entry name" value="RPA1_DBD_C"/>
    <property type="match status" value="1"/>
</dbReference>
<keyword evidence="2" id="KW-0479">Metal-binding</keyword>
<name>A0A699HVM5_TANCI</name>
<dbReference type="Gene3D" id="2.40.50.140">
    <property type="entry name" value="Nucleic acid-binding proteins"/>
    <property type="match status" value="1"/>
</dbReference>
<evidence type="ECO:0000256" key="1">
    <source>
        <dbReference type="ARBA" id="ARBA00005690"/>
    </source>
</evidence>